<evidence type="ECO:0000256" key="9">
    <source>
        <dbReference type="ARBA" id="ARBA00022722"/>
    </source>
</evidence>
<dbReference type="AlphaFoldDB" id="A0A101I2Z6"/>
<dbReference type="GO" id="GO:0043137">
    <property type="term" value="P:DNA replication, removal of RNA primer"/>
    <property type="evidence" value="ECO:0007669"/>
    <property type="project" value="TreeGrafter"/>
</dbReference>
<dbReference type="NCBIfam" id="NF000595">
    <property type="entry name" value="PRK00015.1-3"/>
    <property type="match status" value="1"/>
</dbReference>
<dbReference type="Gene3D" id="3.30.420.10">
    <property type="entry name" value="Ribonuclease H-like superfamily/Ribonuclease H"/>
    <property type="match status" value="1"/>
</dbReference>
<feature type="domain" description="RNase H type-2" evidence="17">
    <location>
        <begin position="18"/>
        <end position="207"/>
    </location>
</feature>
<evidence type="ECO:0000256" key="4">
    <source>
        <dbReference type="ARBA" id="ARBA00004496"/>
    </source>
</evidence>
<dbReference type="EC" id="3.1.26.4" evidence="6 14"/>
<evidence type="ECO:0000256" key="5">
    <source>
        <dbReference type="ARBA" id="ARBA00007383"/>
    </source>
</evidence>
<evidence type="ECO:0000256" key="15">
    <source>
        <dbReference type="PROSITE-ProRule" id="PRU01319"/>
    </source>
</evidence>
<dbReference type="NCBIfam" id="NF000594">
    <property type="entry name" value="PRK00015.1-1"/>
    <property type="match status" value="1"/>
</dbReference>
<evidence type="ECO:0000256" key="8">
    <source>
        <dbReference type="ARBA" id="ARBA00022490"/>
    </source>
</evidence>
<evidence type="ECO:0000256" key="7">
    <source>
        <dbReference type="ARBA" id="ARBA00019179"/>
    </source>
</evidence>
<comment type="catalytic activity">
    <reaction evidence="1 14 15 16">
        <text>Endonucleolytic cleavage to 5'-phosphomonoester.</text>
        <dbReference type="EC" id="3.1.26.4"/>
    </reaction>
</comment>
<evidence type="ECO:0000256" key="3">
    <source>
        <dbReference type="ARBA" id="ARBA00004065"/>
    </source>
</evidence>
<dbReference type="GO" id="GO:0005737">
    <property type="term" value="C:cytoplasm"/>
    <property type="evidence" value="ECO:0007669"/>
    <property type="project" value="UniProtKB-SubCell"/>
</dbReference>
<dbReference type="InterPro" id="IPR036397">
    <property type="entry name" value="RNaseH_sf"/>
</dbReference>
<dbReference type="PANTHER" id="PTHR10954:SF18">
    <property type="entry name" value="RIBONUCLEASE HII"/>
    <property type="match status" value="1"/>
</dbReference>
<dbReference type="EMBL" id="LGGX01000003">
    <property type="protein sequence ID" value="KUK87695.1"/>
    <property type="molecule type" value="Genomic_DNA"/>
</dbReference>
<feature type="binding site" evidence="14 15">
    <location>
        <position position="116"/>
    </location>
    <ligand>
        <name>a divalent metal cation</name>
        <dbReference type="ChEBI" id="CHEBI:60240"/>
    </ligand>
</feature>
<dbReference type="CDD" id="cd07182">
    <property type="entry name" value="RNase_HII_bacteria_HII_like"/>
    <property type="match status" value="1"/>
</dbReference>
<dbReference type="GO" id="GO:0030145">
    <property type="term" value="F:manganese ion binding"/>
    <property type="evidence" value="ECO:0007669"/>
    <property type="project" value="UniProtKB-UniRule"/>
</dbReference>
<evidence type="ECO:0000256" key="16">
    <source>
        <dbReference type="RuleBase" id="RU003515"/>
    </source>
</evidence>
<dbReference type="SUPFAM" id="SSF53098">
    <property type="entry name" value="Ribonuclease H-like"/>
    <property type="match status" value="1"/>
</dbReference>
<sequence length="210" mass="23622">MKKNFRSFEEKWWSKNHYLIAGVDEAGRGPVAGPVVSAAVIFPDNISIDGIDDSKELTPEEREELFQIIMEKALAVGVAYTDNVVIDKINILQATYLTMKRALAKLKILPDVVLVDGYPIPDLVLKQESIIKGDSKSISIAAASIVAKVHRDRIMEFYGMEYPEYNFETNKGYATPKHIEIIIKKGPCEIHRKTFAPVKEIIKKVFGDKI</sequence>
<comment type="function">
    <text evidence="3 14 16">Endonuclease that specifically degrades the RNA of RNA-DNA hybrids.</text>
</comment>
<dbReference type="GO" id="GO:0006298">
    <property type="term" value="P:mismatch repair"/>
    <property type="evidence" value="ECO:0007669"/>
    <property type="project" value="TreeGrafter"/>
</dbReference>
<keyword evidence="8 14" id="KW-0963">Cytoplasm</keyword>
<comment type="caution">
    <text evidence="18">The sequence shown here is derived from an EMBL/GenBank/DDBJ whole genome shotgun (WGS) entry which is preliminary data.</text>
</comment>
<keyword evidence="10 14" id="KW-0479">Metal-binding</keyword>
<evidence type="ECO:0000256" key="11">
    <source>
        <dbReference type="ARBA" id="ARBA00022759"/>
    </source>
</evidence>
<comment type="cofactor">
    <cofactor evidence="14 15">
        <name>Mn(2+)</name>
        <dbReference type="ChEBI" id="CHEBI:29035"/>
    </cofactor>
    <cofactor evidence="14 15">
        <name>Mg(2+)</name>
        <dbReference type="ChEBI" id="CHEBI:18420"/>
    </cofactor>
    <text evidence="14 15">Manganese or magnesium. Binds 1 divalent metal ion per monomer in the absence of substrate. May bind a second metal ion after substrate binding.</text>
</comment>
<dbReference type="PROSITE" id="PS51975">
    <property type="entry name" value="RNASE_H_2"/>
    <property type="match status" value="1"/>
</dbReference>
<evidence type="ECO:0000256" key="12">
    <source>
        <dbReference type="ARBA" id="ARBA00022801"/>
    </source>
</evidence>
<comment type="cofactor">
    <cofactor evidence="2">
        <name>Mg(2+)</name>
        <dbReference type="ChEBI" id="CHEBI:18420"/>
    </cofactor>
</comment>
<organism evidence="18 19">
    <name type="scientific">candidate division TA06 bacterium 34_109</name>
    <dbReference type="NCBI Taxonomy" id="1635277"/>
    <lineage>
        <taxon>Bacteria</taxon>
        <taxon>Bacteria division TA06</taxon>
    </lineage>
</organism>
<feature type="binding site" evidence="14 15">
    <location>
        <position position="24"/>
    </location>
    <ligand>
        <name>a divalent metal cation</name>
        <dbReference type="ChEBI" id="CHEBI:60240"/>
    </ligand>
</feature>
<dbReference type="InterPro" id="IPR012337">
    <property type="entry name" value="RNaseH-like_sf"/>
</dbReference>
<evidence type="ECO:0000256" key="10">
    <source>
        <dbReference type="ARBA" id="ARBA00022723"/>
    </source>
</evidence>
<evidence type="ECO:0000259" key="17">
    <source>
        <dbReference type="PROSITE" id="PS51975"/>
    </source>
</evidence>
<keyword evidence="13 14" id="KW-0464">Manganese</keyword>
<keyword evidence="9 14" id="KW-0540">Nuclease</keyword>
<dbReference type="InterPro" id="IPR024567">
    <property type="entry name" value="RNase_HII/HIII_dom"/>
</dbReference>
<evidence type="ECO:0000256" key="13">
    <source>
        <dbReference type="ARBA" id="ARBA00023211"/>
    </source>
</evidence>
<evidence type="ECO:0000313" key="19">
    <source>
        <dbReference type="Proteomes" id="UP000053467"/>
    </source>
</evidence>
<evidence type="ECO:0000256" key="14">
    <source>
        <dbReference type="HAMAP-Rule" id="MF_00052"/>
    </source>
</evidence>
<dbReference type="GO" id="GO:0032299">
    <property type="term" value="C:ribonuclease H2 complex"/>
    <property type="evidence" value="ECO:0007669"/>
    <property type="project" value="TreeGrafter"/>
</dbReference>
<evidence type="ECO:0000256" key="6">
    <source>
        <dbReference type="ARBA" id="ARBA00012180"/>
    </source>
</evidence>
<evidence type="ECO:0000256" key="2">
    <source>
        <dbReference type="ARBA" id="ARBA00001946"/>
    </source>
</evidence>
<dbReference type="GO" id="GO:0003723">
    <property type="term" value="F:RNA binding"/>
    <property type="evidence" value="ECO:0007669"/>
    <property type="project" value="UniProtKB-UniRule"/>
</dbReference>
<keyword evidence="11 14" id="KW-0255">Endonuclease</keyword>
<dbReference type="InterPro" id="IPR022898">
    <property type="entry name" value="RNase_HII"/>
</dbReference>
<dbReference type="HAMAP" id="MF_00052_B">
    <property type="entry name" value="RNase_HII_B"/>
    <property type="match status" value="1"/>
</dbReference>
<evidence type="ECO:0000313" key="18">
    <source>
        <dbReference type="EMBL" id="KUK87695.1"/>
    </source>
</evidence>
<dbReference type="PANTHER" id="PTHR10954">
    <property type="entry name" value="RIBONUCLEASE H2 SUBUNIT A"/>
    <property type="match status" value="1"/>
</dbReference>
<accession>A0A101I2Z6</accession>
<proteinExistence type="inferred from homology"/>
<feature type="binding site" evidence="14 15">
    <location>
        <position position="25"/>
    </location>
    <ligand>
        <name>a divalent metal cation</name>
        <dbReference type="ChEBI" id="CHEBI:60240"/>
    </ligand>
</feature>
<keyword evidence="12 14" id="KW-0378">Hydrolase</keyword>
<dbReference type="Proteomes" id="UP000053467">
    <property type="component" value="Unassembled WGS sequence"/>
</dbReference>
<evidence type="ECO:0000256" key="1">
    <source>
        <dbReference type="ARBA" id="ARBA00000077"/>
    </source>
</evidence>
<gene>
    <name evidence="14" type="primary">rnhB</name>
    <name evidence="18" type="ORF">XE03_0586</name>
</gene>
<protein>
    <recommendedName>
        <fullName evidence="7 14">Ribonuclease HII</fullName>
        <shortName evidence="14">RNase HII</shortName>
        <ecNumber evidence="6 14">3.1.26.4</ecNumber>
    </recommendedName>
</protein>
<dbReference type="Pfam" id="PF01351">
    <property type="entry name" value="RNase_HII"/>
    <property type="match status" value="1"/>
</dbReference>
<dbReference type="GO" id="GO:0004523">
    <property type="term" value="F:RNA-DNA hybrid ribonuclease activity"/>
    <property type="evidence" value="ECO:0007669"/>
    <property type="project" value="UniProtKB-UniRule"/>
</dbReference>
<dbReference type="FunFam" id="3.30.420.10:FF:000006">
    <property type="entry name" value="Ribonuclease HII"/>
    <property type="match status" value="1"/>
</dbReference>
<dbReference type="PATRIC" id="fig|1635277.3.peg.1274"/>
<name>A0A101I2Z6_UNCT6</name>
<reference evidence="19" key="1">
    <citation type="journal article" date="2015" name="MBio">
        <title>Genome-Resolved Metagenomic Analysis Reveals Roles for Candidate Phyla and Other Microbial Community Members in Biogeochemical Transformations in Oil Reservoirs.</title>
        <authorList>
            <person name="Hu P."/>
            <person name="Tom L."/>
            <person name="Singh A."/>
            <person name="Thomas B.C."/>
            <person name="Baker B.J."/>
            <person name="Piceno Y.M."/>
            <person name="Andersen G.L."/>
            <person name="Banfield J.F."/>
        </authorList>
    </citation>
    <scope>NUCLEOTIDE SEQUENCE [LARGE SCALE GENOMIC DNA]</scope>
</reference>
<comment type="similarity">
    <text evidence="5 14 16">Belongs to the RNase HII family.</text>
</comment>
<dbReference type="InterPro" id="IPR001352">
    <property type="entry name" value="RNase_HII/HIII"/>
</dbReference>
<comment type="subcellular location">
    <subcellularLocation>
        <location evidence="4 14">Cytoplasm</location>
    </subcellularLocation>
</comment>